<keyword evidence="1" id="KW-1133">Transmembrane helix</keyword>
<dbReference type="PANTHER" id="PTHR11161:SF69">
    <property type="entry name" value="NOSE RESISTANT TO FLUOXETINE PROTEIN 6-LIKE PROTEIN"/>
    <property type="match status" value="1"/>
</dbReference>
<feature type="transmembrane region" description="Helical" evidence="1">
    <location>
        <begin position="390"/>
        <end position="411"/>
    </location>
</feature>
<dbReference type="Pfam" id="PF01757">
    <property type="entry name" value="Acyl_transf_3"/>
    <property type="match status" value="1"/>
</dbReference>
<feature type="transmembrane region" description="Helical" evidence="1">
    <location>
        <begin position="535"/>
        <end position="552"/>
    </location>
</feature>
<dbReference type="InterPro" id="IPR006621">
    <property type="entry name" value="Nose-resist-to-fluoxetine_N"/>
</dbReference>
<protein>
    <recommendedName>
        <fullName evidence="2">Nose resistant-to-fluoxetine protein N-terminal domain-containing protein</fullName>
    </recommendedName>
</protein>
<accession>A0AAV1YSR8</accession>
<dbReference type="EMBL" id="CAXIEN010000004">
    <property type="protein sequence ID" value="CAL1261956.1"/>
    <property type="molecule type" value="Genomic_DNA"/>
</dbReference>
<dbReference type="AlphaFoldDB" id="A0AAV1YSR8"/>
<feature type="domain" description="Nose resistant-to-fluoxetine protein N-terminal" evidence="2">
    <location>
        <begin position="91"/>
        <end position="223"/>
    </location>
</feature>
<name>A0AAV1YSR8_9ARAC</name>
<dbReference type="Proteomes" id="UP001497382">
    <property type="component" value="Unassembled WGS sequence"/>
</dbReference>
<dbReference type="PANTHER" id="PTHR11161">
    <property type="entry name" value="O-ACYLTRANSFERASE"/>
    <property type="match status" value="1"/>
</dbReference>
<sequence>MRMKLVIPEIFILFSANIYFVFALSCQEGKEDLFHNYDSLKLAPKSAEKVNTFRSLKLLSDKDRNSVIEYEIFLPASINSALLDILSEASSSKCVEDFKYVQKSLDSRSDWSMKMLDSYGKPGSGILEGNLIWPGQYDECISVQAPSKENTSLRGFQGEYCTFQVPFELEPVSQPIIIGVCLPDSCKLNRTNFNLNDSSLDAGKILESAFSNVTLICKATSRKLTSGAIFVMCLLSVFALMAAIGSFITVLEYYMKKNVSKDDTRTPLLSLGPQKEKCKSFFNCFCIFTNGEKLLNTAKSEGQIPCLHGIRFLSMNWVILLHTYMYMVSLISNSDQVINSYSRWSLIFNSDFSVDSFFVLSAFLVGFSYFQKAEKTGGKISWLNFYIHRYIRLTPVYMIVLAFYTTISPFLGSGPFWPDYNVIPICKVNWWRNMLYINNFQTKYDQCMGWTWYLADDMQFYVISPLFLITLWRRPKVGYSLLGLFFCITFAWNFGVTYENYGIYSLLTRDLLFGNINKMSYSMANYIDILYVKPYTRIGPYLVGLLLASYVCRRTRNNSPSLNWLTLLVGWIVASFILLTCKFGFHDQDFTNVEASFYNALIRVAFASGLGWVIFVCVVGQGGVVNSILSWKAMIPLSRITYCSYLVHRIILMIYLNSSRELIIYTDSNMVILYLAILVMTYAVALVTSLLFEVPVLRLETLIRNKLAPRKETDITLTKTTTRISNEPSEK</sequence>
<feature type="transmembrane region" description="Helical" evidence="1">
    <location>
        <begin position="640"/>
        <end position="658"/>
    </location>
</feature>
<proteinExistence type="predicted"/>
<keyword evidence="4" id="KW-1185">Reference proteome</keyword>
<feature type="transmembrane region" description="Helical" evidence="1">
    <location>
        <begin position="597"/>
        <end position="619"/>
    </location>
</feature>
<feature type="transmembrane region" description="Helical" evidence="1">
    <location>
        <begin position="352"/>
        <end position="370"/>
    </location>
</feature>
<comment type="caution">
    <text evidence="3">The sequence shown here is derived from an EMBL/GenBank/DDBJ whole genome shotgun (WGS) entry which is preliminary data.</text>
</comment>
<evidence type="ECO:0000313" key="3">
    <source>
        <dbReference type="EMBL" id="CAL1261956.1"/>
    </source>
</evidence>
<reference evidence="3 4" key="1">
    <citation type="submission" date="2024-04" db="EMBL/GenBank/DDBJ databases">
        <authorList>
            <person name="Rising A."/>
            <person name="Reimegard J."/>
            <person name="Sonavane S."/>
            <person name="Akerstrom W."/>
            <person name="Nylinder S."/>
            <person name="Hedman E."/>
            <person name="Kallberg Y."/>
        </authorList>
    </citation>
    <scope>NUCLEOTIDE SEQUENCE [LARGE SCALE GENOMIC DNA]</scope>
</reference>
<dbReference type="PROSITE" id="PS51257">
    <property type="entry name" value="PROKAR_LIPOPROTEIN"/>
    <property type="match status" value="1"/>
</dbReference>
<gene>
    <name evidence="3" type="ORF">LARSCL_LOCUS707</name>
</gene>
<dbReference type="SMART" id="SM00703">
    <property type="entry name" value="NRF"/>
    <property type="match status" value="1"/>
</dbReference>
<feature type="transmembrane region" description="Helical" evidence="1">
    <location>
        <begin position="564"/>
        <end position="585"/>
    </location>
</feature>
<feature type="transmembrane region" description="Helical" evidence="1">
    <location>
        <begin position="312"/>
        <end position="332"/>
    </location>
</feature>
<evidence type="ECO:0000313" key="4">
    <source>
        <dbReference type="Proteomes" id="UP001497382"/>
    </source>
</evidence>
<evidence type="ECO:0000259" key="2">
    <source>
        <dbReference type="SMART" id="SM00703"/>
    </source>
</evidence>
<organism evidence="3 4">
    <name type="scientific">Larinioides sclopetarius</name>
    <dbReference type="NCBI Taxonomy" id="280406"/>
    <lineage>
        <taxon>Eukaryota</taxon>
        <taxon>Metazoa</taxon>
        <taxon>Ecdysozoa</taxon>
        <taxon>Arthropoda</taxon>
        <taxon>Chelicerata</taxon>
        <taxon>Arachnida</taxon>
        <taxon>Araneae</taxon>
        <taxon>Araneomorphae</taxon>
        <taxon>Entelegynae</taxon>
        <taxon>Araneoidea</taxon>
        <taxon>Araneidae</taxon>
        <taxon>Larinioides</taxon>
    </lineage>
</organism>
<feature type="transmembrane region" description="Helical" evidence="1">
    <location>
        <begin position="479"/>
        <end position="498"/>
    </location>
</feature>
<keyword evidence="1" id="KW-0472">Membrane</keyword>
<feature type="transmembrane region" description="Helical" evidence="1">
    <location>
        <begin position="227"/>
        <end position="251"/>
    </location>
</feature>
<dbReference type="Pfam" id="PF20146">
    <property type="entry name" value="NRF"/>
    <property type="match status" value="1"/>
</dbReference>
<dbReference type="InterPro" id="IPR002656">
    <property type="entry name" value="Acyl_transf_3_dom"/>
</dbReference>
<evidence type="ECO:0000256" key="1">
    <source>
        <dbReference type="SAM" id="Phobius"/>
    </source>
</evidence>
<feature type="transmembrane region" description="Helical" evidence="1">
    <location>
        <begin position="670"/>
        <end position="692"/>
    </location>
</feature>
<dbReference type="InterPro" id="IPR052728">
    <property type="entry name" value="O2_lipid_transport_reg"/>
</dbReference>
<keyword evidence="1" id="KW-0812">Transmembrane</keyword>
<dbReference type="GO" id="GO:0016747">
    <property type="term" value="F:acyltransferase activity, transferring groups other than amino-acyl groups"/>
    <property type="evidence" value="ECO:0007669"/>
    <property type="project" value="InterPro"/>
</dbReference>
<feature type="transmembrane region" description="Helical" evidence="1">
    <location>
        <begin position="450"/>
        <end position="472"/>
    </location>
</feature>